<feature type="transmembrane region" description="Helical" evidence="8">
    <location>
        <begin position="309"/>
        <end position="327"/>
    </location>
</feature>
<evidence type="ECO:0000256" key="5">
    <source>
        <dbReference type="ARBA" id="ARBA00022989"/>
    </source>
</evidence>
<dbReference type="InterPro" id="IPR011701">
    <property type="entry name" value="MFS"/>
</dbReference>
<feature type="transmembrane region" description="Helical" evidence="8">
    <location>
        <begin position="116"/>
        <end position="138"/>
    </location>
</feature>
<feature type="transmembrane region" description="Helical" evidence="8">
    <location>
        <begin position="90"/>
        <end position="110"/>
    </location>
</feature>
<comment type="subcellular location">
    <subcellularLocation>
        <location evidence="1">Cell membrane</location>
        <topology evidence="1">Multi-pass membrane protein</topology>
    </subcellularLocation>
</comment>
<sequence length="452" mass="47985">MTATHGRDPGRDQSTRALVAGWIGTTVEYYDFSIYGLASSVVFAKLFFPTSDPVVGTMLSLSTFAIGFLARPVGAVVFGHFGDRLGRKSTLVATLGLMGVATFAVGLLPTYGQVGIAAPILLIVARLAQGFSVGGEYGGAVLMTIEHAEHGKRGFRGSLINTGTSAGLLLANLVFLGVLQLPDGQLHSWGWRIPFLLSAVLVGVGLFVRLSLAESPEFEAVKAENTVDRLPVVEVFRECGGRVVLMAGGILSAGVAFTLASVYSLEYARTGLQLDKDTMIAVLLPATLVIIVCVPLAGKLADRFGNRRVFLAGAVSLIVLPFVWLALLETREYWLMLLGFTLLFIGYSANYGVVPAYFSQVFPARLRFTGMSIGFTVGLIAGNAVSPDIATYLLHTTGGWLGIAVYMAAMSVVSVIAGLFLREEGDAPRPPRHPVPHDPAPRVADSGTAQIH</sequence>
<evidence type="ECO:0000256" key="7">
    <source>
        <dbReference type="SAM" id="MobiDB-lite"/>
    </source>
</evidence>
<keyword evidence="5 8" id="KW-1133">Transmembrane helix</keyword>
<proteinExistence type="predicted"/>
<keyword evidence="4 8" id="KW-0812">Transmembrane</keyword>
<dbReference type="Proteomes" id="UP001499947">
    <property type="component" value="Unassembled WGS sequence"/>
</dbReference>
<keyword evidence="3" id="KW-1003">Cell membrane</keyword>
<keyword evidence="6 8" id="KW-0472">Membrane</keyword>
<dbReference type="InterPro" id="IPR020846">
    <property type="entry name" value="MFS_dom"/>
</dbReference>
<dbReference type="Pfam" id="PF07690">
    <property type="entry name" value="MFS_1"/>
    <property type="match status" value="1"/>
</dbReference>
<evidence type="ECO:0000313" key="10">
    <source>
        <dbReference type="EMBL" id="GAA1678707.1"/>
    </source>
</evidence>
<feature type="transmembrane region" description="Helical" evidence="8">
    <location>
        <begin position="333"/>
        <end position="354"/>
    </location>
</feature>
<evidence type="ECO:0000256" key="1">
    <source>
        <dbReference type="ARBA" id="ARBA00004651"/>
    </source>
</evidence>
<evidence type="ECO:0000256" key="8">
    <source>
        <dbReference type="SAM" id="Phobius"/>
    </source>
</evidence>
<dbReference type="PROSITE" id="PS50850">
    <property type="entry name" value="MFS"/>
    <property type="match status" value="1"/>
</dbReference>
<keyword evidence="11" id="KW-1185">Reference proteome</keyword>
<evidence type="ECO:0000256" key="6">
    <source>
        <dbReference type="ARBA" id="ARBA00023136"/>
    </source>
</evidence>
<name>A0ABN2GYR9_9ACTN</name>
<dbReference type="EMBL" id="BAAALR010000024">
    <property type="protein sequence ID" value="GAA1678707.1"/>
    <property type="molecule type" value="Genomic_DNA"/>
</dbReference>
<dbReference type="Gene3D" id="1.20.1250.20">
    <property type="entry name" value="MFS general substrate transporter like domains"/>
    <property type="match status" value="2"/>
</dbReference>
<dbReference type="PANTHER" id="PTHR43045">
    <property type="entry name" value="SHIKIMATE TRANSPORTER"/>
    <property type="match status" value="1"/>
</dbReference>
<dbReference type="PANTHER" id="PTHR43045:SF1">
    <property type="entry name" value="SHIKIMATE TRANSPORTER"/>
    <property type="match status" value="1"/>
</dbReference>
<feature type="transmembrane region" description="Helical" evidence="8">
    <location>
        <begin position="29"/>
        <end position="48"/>
    </location>
</feature>
<evidence type="ECO:0000313" key="11">
    <source>
        <dbReference type="Proteomes" id="UP001499947"/>
    </source>
</evidence>
<accession>A0ABN2GYR9</accession>
<feature type="domain" description="Major facilitator superfamily (MFS) profile" evidence="9">
    <location>
        <begin position="17"/>
        <end position="426"/>
    </location>
</feature>
<feature type="transmembrane region" description="Helical" evidence="8">
    <location>
        <begin position="191"/>
        <end position="212"/>
    </location>
</feature>
<evidence type="ECO:0000259" key="9">
    <source>
        <dbReference type="PROSITE" id="PS50850"/>
    </source>
</evidence>
<feature type="compositionally biased region" description="Basic and acidic residues" evidence="7">
    <location>
        <begin position="426"/>
        <end position="440"/>
    </location>
</feature>
<dbReference type="InterPro" id="IPR036259">
    <property type="entry name" value="MFS_trans_sf"/>
</dbReference>
<dbReference type="SUPFAM" id="SSF103473">
    <property type="entry name" value="MFS general substrate transporter"/>
    <property type="match status" value="1"/>
</dbReference>
<feature type="transmembrane region" description="Helical" evidence="8">
    <location>
        <begin position="398"/>
        <end position="421"/>
    </location>
</feature>
<protein>
    <submittedName>
        <fullName evidence="10">MFS transporter</fullName>
    </submittedName>
</protein>
<feature type="region of interest" description="Disordered" evidence="7">
    <location>
        <begin position="426"/>
        <end position="452"/>
    </location>
</feature>
<feature type="transmembrane region" description="Helical" evidence="8">
    <location>
        <begin position="278"/>
        <end position="297"/>
    </location>
</feature>
<feature type="transmembrane region" description="Helical" evidence="8">
    <location>
        <begin position="159"/>
        <end position="179"/>
    </location>
</feature>
<dbReference type="RefSeq" id="WP_211122570.1">
    <property type="nucleotide sequence ID" value="NZ_BAAALR010000024.1"/>
</dbReference>
<feature type="transmembrane region" description="Helical" evidence="8">
    <location>
        <begin position="366"/>
        <end position="386"/>
    </location>
</feature>
<gene>
    <name evidence="10" type="ORF">GCM10009680_17660</name>
</gene>
<comment type="caution">
    <text evidence="10">The sequence shown here is derived from an EMBL/GenBank/DDBJ whole genome shotgun (WGS) entry which is preliminary data.</text>
</comment>
<evidence type="ECO:0000256" key="4">
    <source>
        <dbReference type="ARBA" id="ARBA00022692"/>
    </source>
</evidence>
<feature type="transmembrane region" description="Helical" evidence="8">
    <location>
        <begin position="54"/>
        <end position="78"/>
    </location>
</feature>
<dbReference type="CDD" id="cd17369">
    <property type="entry name" value="MFS_ShiA_like"/>
    <property type="match status" value="1"/>
</dbReference>
<evidence type="ECO:0000256" key="2">
    <source>
        <dbReference type="ARBA" id="ARBA00022448"/>
    </source>
</evidence>
<evidence type="ECO:0000256" key="3">
    <source>
        <dbReference type="ARBA" id="ARBA00022475"/>
    </source>
</evidence>
<reference evidence="10 11" key="1">
    <citation type="journal article" date="2019" name="Int. J. Syst. Evol. Microbiol.">
        <title>The Global Catalogue of Microorganisms (GCM) 10K type strain sequencing project: providing services to taxonomists for standard genome sequencing and annotation.</title>
        <authorList>
            <consortium name="The Broad Institute Genomics Platform"/>
            <consortium name="The Broad Institute Genome Sequencing Center for Infectious Disease"/>
            <person name="Wu L."/>
            <person name="Ma J."/>
        </authorList>
    </citation>
    <scope>NUCLEOTIDE SEQUENCE [LARGE SCALE GENOMIC DNA]</scope>
    <source>
        <strain evidence="10 11">JCM 13244</strain>
    </source>
</reference>
<keyword evidence="2" id="KW-0813">Transport</keyword>
<organism evidence="10 11">
    <name type="scientific">Streptomyces yatensis</name>
    <dbReference type="NCBI Taxonomy" id="155177"/>
    <lineage>
        <taxon>Bacteria</taxon>
        <taxon>Bacillati</taxon>
        <taxon>Actinomycetota</taxon>
        <taxon>Actinomycetes</taxon>
        <taxon>Kitasatosporales</taxon>
        <taxon>Streptomycetaceae</taxon>
        <taxon>Streptomyces</taxon>
        <taxon>Streptomyces violaceusniger group</taxon>
    </lineage>
</organism>
<feature type="transmembrane region" description="Helical" evidence="8">
    <location>
        <begin position="243"/>
        <end position="263"/>
    </location>
</feature>